<dbReference type="GO" id="GO:0006777">
    <property type="term" value="P:Mo-molybdopterin cofactor biosynthetic process"/>
    <property type="evidence" value="ECO:0007669"/>
    <property type="project" value="UniProtKB-KW"/>
</dbReference>
<evidence type="ECO:0000313" key="9">
    <source>
        <dbReference type="EMBL" id="RKX68843.1"/>
    </source>
</evidence>
<dbReference type="PANTHER" id="PTHR22960:SF0">
    <property type="entry name" value="MOLYBDENUM COFACTOR BIOSYNTHESIS PROTEIN 1"/>
    <property type="match status" value="1"/>
</dbReference>
<proteinExistence type="predicted"/>
<dbReference type="SFLD" id="SFLDG01067">
    <property type="entry name" value="SPASM/twitch_domain_containing"/>
    <property type="match status" value="1"/>
</dbReference>
<dbReference type="GO" id="GO:0061799">
    <property type="term" value="F:cyclic pyranopterin monophosphate synthase activity"/>
    <property type="evidence" value="ECO:0007669"/>
    <property type="project" value="TreeGrafter"/>
</dbReference>
<evidence type="ECO:0000259" key="8">
    <source>
        <dbReference type="PROSITE" id="PS51918"/>
    </source>
</evidence>
<dbReference type="InterPro" id="IPR013785">
    <property type="entry name" value="Aldolase_TIM"/>
</dbReference>
<comment type="caution">
    <text evidence="9">The sequence shown here is derived from an EMBL/GenBank/DDBJ whole genome shotgun (WGS) entry which is preliminary data.</text>
</comment>
<sequence length="268" mass="30858">MLDRFNREIYYLRISVTDRCNLRCYYCMPEHGVKRLRHDQILSYEQIIKIVKEAVKIGIKKIRLTGGEPLVRKGISYLIREIKKIDGINELTMTTNGVLLENMAFELKNAGLDRLNISLDTLDPEKYNEITRIGDIRRVFRGIDAVIKAGFKGTKLNMVLIPGKNDDEVEDMKEFCIKKGLLLQRINHYSLNNLNSINRLYEAERPLPCSLCNRIRLTANGNFKPCLFSDLEIPIDFNNIIGTIEKAVINKPANGTHCFKRQNWQIGG</sequence>
<dbReference type="PROSITE" id="PS51918">
    <property type="entry name" value="RADICAL_SAM"/>
    <property type="match status" value="1"/>
</dbReference>
<evidence type="ECO:0000256" key="5">
    <source>
        <dbReference type="ARBA" id="ARBA00023004"/>
    </source>
</evidence>
<organism evidence="9 10">
    <name type="scientific">candidate division TA06 bacterium</name>
    <dbReference type="NCBI Taxonomy" id="2250710"/>
    <lineage>
        <taxon>Bacteria</taxon>
        <taxon>Bacteria division TA06</taxon>
    </lineage>
</organism>
<protein>
    <submittedName>
        <fullName evidence="9">Molybdenum cofactor biosynthesis protein MoeA</fullName>
    </submittedName>
</protein>
<evidence type="ECO:0000256" key="7">
    <source>
        <dbReference type="ARBA" id="ARBA00023150"/>
    </source>
</evidence>
<dbReference type="InterPro" id="IPR058240">
    <property type="entry name" value="rSAM_sf"/>
</dbReference>
<dbReference type="Pfam" id="PF04055">
    <property type="entry name" value="Radical_SAM"/>
    <property type="match status" value="1"/>
</dbReference>
<evidence type="ECO:0000256" key="2">
    <source>
        <dbReference type="ARBA" id="ARBA00022485"/>
    </source>
</evidence>
<feature type="domain" description="Radical SAM core" evidence="8">
    <location>
        <begin position="4"/>
        <end position="227"/>
    </location>
</feature>
<dbReference type="InterPro" id="IPR050105">
    <property type="entry name" value="MoCo_biosynth_MoaA/MoaC"/>
</dbReference>
<dbReference type="GO" id="GO:0046872">
    <property type="term" value="F:metal ion binding"/>
    <property type="evidence" value="ECO:0007669"/>
    <property type="project" value="UniProtKB-KW"/>
</dbReference>
<evidence type="ECO:0000313" key="10">
    <source>
        <dbReference type="Proteomes" id="UP000271125"/>
    </source>
</evidence>
<dbReference type="SFLD" id="SFLDS00029">
    <property type="entry name" value="Radical_SAM"/>
    <property type="match status" value="1"/>
</dbReference>
<dbReference type="InterPro" id="IPR007197">
    <property type="entry name" value="rSAM"/>
</dbReference>
<dbReference type="PANTHER" id="PTHR22960">
    <property type="entry name" value="MOLYBDOPTERIN COFACTOR SYNTHESIS PROTEIN A"/>
    <property type="match status" value="1"/>
</dbReference>
<dbReference type="EMBL" id="QNBD01000236">
    <property type="protein sequence ID" value="RKX68843.1"/>
    <property type="molecule type" value="Genomic_DNA"/>
</dbReference>
<dbReference type="AlphaFoldDB" id="A0A660SDV4"/>
<dbReference type="InterPro" id="IPR006638">
    <property type="entry name" value="Elp3/MiaA/NifB-like_rSAM"/>
</dbReference>
<dbReference type="SUPFAM" id="SSF102114">
    <property type="entry name" value="Radical SAM enzymes"/>
    <property type="match status" value="1"/>
</dbReference>
<keyword evidence="7" id="KW-0501">Molybdenum cofactor biosynthesis</keyword>
<evidence type="ECO:0000256" key="1">
    <source>
        <dbReference type="ARBA" id="ARBA00001966"/>
    </source>
</evidence>
<evidence type="ECO:0000256" key="3">
    <source>
        <dbReference type="ARBA" id="ARBA00022691"/>
    </source>
</evidence>
<evidence type="ECO:0000256" key="6">
    <source>
        <dbReference type="ARBA" id="ARBA00023014"/>
    </source>
</evidence>
<name>A0A660SDV4_UNCT6</name>
<keyword evidence="2" id="KW-0004">4Fe-4S</keyword>
<keyword evidence="5" id="KW-0408">Iron</keyword>
<dbReference type="CDD" id="cd01335">
    <property type="entry name" value="Radical_SAM"/>
    <property type="match status" value="1"/>
</dbReference>
<comment type="cofactor">
    <cofactor evidence="1">
        <name>[4Fe-4S] cluster</name>
        <dbReference type="ChEBI" id="CHEBI:49883"/>
    </cofactor>
</comment>
<keyword evidence="4" id="KW-0479">Metal-binding</keyword>
<keyword evidence="3" id="KW-0949">S-adenosyl-L-methionine</keyword>
<dbReference type="GO" id="GO:0051539">
    <property type="term" value="F:4 iron, 4 sulfur cluster binding"/>
    <property type="evidence" value="ECO:0007669"/>
    <property type="project" value="UniProtKB-KW"/>
</dbReference>
<dbReference type="GO" id="GO:0061798">
    <property type="term" value="F:GTP 3',8'-cyclase activity"/>
    <property type="evidence" value="ECO:0007669"/>
    <property type="project" value="TreeGrafter"/>
</dbReference>
<dbReference type="InterPro" id="IPR000385">
    <property type="entry name" value="MoaA_NifB_PqqE_Fe-S-bd_CS"/>
</dbReference>
<accession>A0A660SDV4</accession>
<keyword evidence="6" id="KW-0411">Iron-sulfur</keyword>
<gene>
    <name evidence="9" type="ORF">DRP43_05050</name>
</gene>
<evidence type="ECO:0000256" key="4">
    <source>
        <dbReference type="ARBA" id="ARBA00022723"/>
    </source>
</evidence>
<dbReference type="Gene3D" id="3.20.20.70">
    <property type="entry name" value="Aldolase class I"/>
    <property type="match status" value="1"/>
</dbReference>
<dbReference type="Proteomes" id="UP000271125">
    <property type="component" value="Unassembled WGS sequence"/>
</dbReference>
<reference evidence="9 10" key="1">
    <citation type="submission" date="2018-06" db="EMBL/GenBank/DDBJ databases">
        <title>Extensive metabolic versatility and redundancy in microbially diverse, dynamic hydrothermal sediments.</title>
        <authorList>
            <person name="Dombrowski N."/>
            <person name="Teske A."/>
            <person name="Baker B.J."/>
        </authorList>
    </citation>
    <scope>NUCLEOTIDE SEQUENCE [LARGE SCALE GENOMIC DNA]</scope>
    <source>
        <strain evidence="9">B10_G13</strain>
    </source>
</reference>
<dbReference type="SMART" id="SM00729">
    <property type="entry name" value="Elp3"/>
    <property type="match status" value="1"/>
</dbReference>
<dbReference type="SFLD" id="SFLDG01386">
    <property type="entry name" value="main_SPASM_domain-containing"/>
    <property type="match status" value="1"/>
</dbReference>
<dbReference type="PROSITE" id="PS01305">
    <property type="entry name" value="MOAA_NIFB_PQQE"/>
    <property type="match status" value="1"/>
</dbReference>